<dbReference type="RefSeq" id="XP_010463071.1">
    <property type="nucleotide sequence ID" value="XM_010464769.2"/>
</dbReference>
<proteinExistence type="predicted"/>
<evidence type="ECO:0000313" key="1">
    <source>
        <dbReference type="Proteomes" id="UP000694864"/>
    </source>
</evidence>
<name>A0ABM0VYH1_CAMSA</name>
<accession>A0ABM0VYH1</accession>
<organism evidence="1 2">
    <name type="scientific">Camelina sativa</name>
    <name type="common">False flax</name>
    <name type="synonym">Myagrum sativum</name>
    <dbReference type="NCBI Taxonomy" id="90675"/>
    <lineage>
        <taxon>Eukaryota</taxon>
        <taxon>Viridiplantae</taxon>
        <taxon>Streptophyta</taxon>
        <taxon>Embryophyta</taxon>
        <taxon>Tracheophyta</taxon>
        <taxon>Spermatophyta</taxon>
        <taxon>Magnoliopsida</taxon>
        <taxon>eudicotyledons</taxon>
        <taxon>Gunneridae</taxon>
        <taxon>Pentapetalae</taxon>
        <taxon>rosids</taxon>
        <taxon>malvids</taxon>
        <taxon>Brassicales</taxon>
        <taxon>Brassicaceae</taxon>
        <taxon>Camelineae</taxon>
        <taxon>Camelina</taxon>
    </lineage>
</organism>
<keyword evidence="1" id="KW-1185">Reference proteome</keyword>
<dbReference type="GeneID" id="104743721"/>
<protein>
    <submittedName>
        <fullName evidence="2">Uncharacterized protein LOC104743721</fullName>
    </submittedName>
</protein>
<sequence length="124" mass="13937">MKKHRYMVRNVDAVPSHTKNGIGFNCLSSISDRHVHHVKVAPPLGSKRFRNPRKVSFKPSKPSLTVKVWRSKSDPVRKELNQEVELFGGSVTMGAAPSPRHVPIPIFLRRSSGRVIESTKLTMT</sequence>
<dbReference type="Proteomes" id="UP000694864">
    <property type="component" value="Chromosome 14"/>
</dbReference>
<gene>
    <name evidence="2" type="primary">LOC104743721</name>
</gene>
<reference evidence="1" key="1">
    <citation type="journal article" date="2014" name="Nat. Commun.">
        <title>The emerging biofuel crop Camelina sativa retains a highly undifferentiated hexaploid genome structure.</title>
        <authorList>
            <person name="Kagale S."/>
            <person name="Koh C."/>
            <person name="Nixon J."/>
            <person name="Bollina V."/>
            <person name="Clarke W.E."/>
            <person name="Tuteja R."/>
            <person name="Spillane C."/>
            <person name="Robinson S.J."/>
            <person name="Links M.G."/>
            <person name="Clarke C."/>
            <person name="Higgins E.E."/>
            <person name="Huebert T."/>
            <person name="Sharpe A.G."/>
            <person name="Parkin I.A."/>
        </authorList>
    </citation>
    <scope>NUCLEOTIDE SEQUENCE [LARGE SCALE GENOMIC DNA]</scope>
    <source>
        <strain evidence="1">cv. DH55</strain>
    </source>
</reference>
<reference evidence="2" key="2">
    <citation type="submission" date="2025-08" db="UniProtKB">
        <authorList>
            <consortium name="RefSeq"/>
        </authorList>
    </citation>
    <scope>IDENTIFICATION</scope>
    <source>
        <tissue evidence="2">Leaf</tissue>
    </source>
</reference>
<evidence type="ECO:0000313" key="2">
    <source>
        <dbReference type="RefSeq" id="XP_010463071.1"/>
    </source>
</evidence>